<proteinExistence type="predicted"/>
<protein>
    <submittedName>
        <fullName evidence="1">Uncharacterized protein</fullName>
    </submittedName>
</protein>
<dbReference type="AlphaFoldDB" id="A0A2P2KIP1"/>
<organism evidence="1">
    <name type="scientific">Rhizophora mucronata</name>
    <name type="common">Asiatic mangrove</name>
    <dbReference type="NCBI Taxonomy" id="61149"/>
    <lineage>
        <taxon>Eukaryota</taxon>
        <taxon>Viridiplantae</taxon>
        <taxon>Streptophyta</taxon>
        <taxon>Embryophyta</taxon>
        <taxon>Tracheophyta</taxon>
        <taxon>Spermatophyta</taxon>
        <taxon>Magnoliopsida</taxon>
        <taxon>eudicotyledons</taxon>
        <taxon>Gunneridae</taxon>
        <taxon>Pentapetalae</taxon>
        <taxon>rosids</taxon>
        <taxon>fabids</taxon>
        <taxon>Malpighiales</taxon>
        <taxon>Rhizophoraceae</taxon>
        <taxon>Rhizophora</taxon>
    </lineage>
</organism>
<name>A0A2P2KIP1_RHIMU</name>
<reference evidence="1" key="1">
    <citation type="submission" date="2018-02" db="EMBL/GenBank/DDBJ databases">
        <title>Rhizophora mucronata_Transcriptome.</title>
        <authorList>
            <person name="Meera S.P."/>
            <person name="Sreeshan A."/>
            <person name="Augustine A."/>
        </authorList>
    </citation>
    <scope>NUCLEOTIDE SEQUENCE</scope>
    <source>
        <tissue evidence="1">Leaf</tissue>
    </source>
</reference>
<sequence length="63" mass="7132">MQITLTIHESCSCDGLIRKSIGLEGTSKQNMEAAGPLRKLFLVVGFKQNIVKNNLQRWFLQKV</sequence>
<evidence type="ECO:0000313" key="1">
    <source>
        <dbReference type="EMBL" id="MBX05605.1"/>
    </source>
</evidence>
<accession>A0A2P2KIP1</accession>
<dbReference type="EMBL" id="GGEC01025121">
    <property type="protein sequence ID" value="MBX05605.1"/>
    <property type="molecule type" value="Transcribed_RNA"/>
</dbReference>